<dbReference type="EMBL" id="HBGA01070990">
    <property type="protein sequence ID" value="CAD9015449.1"/>
    <property type="molecule type" value="Transcribed_RNA"/>
</dbReference>
<sequence length="100" mass="11497">MSDEESLTHQAVLGTNPSEMMDRKMKHHRRVLAYGSSPPMARSDGQRVWHFRCSSWRSTTTRSANLVTDPQVHQVHPYFVVLWLLQGRIITEVDHGGIDQ</sequence>
<protein>
    <submittedName>
        <fullName evidence="2">Uncharacterized protein</fullName>
    </submittedName>
</protein>
<accession>A0A7S1IL94</accession>
<reference evidence="2" key="1">
    <citation type="submission" date="2021-01" db="EMBL/GenBank/DDBJ databases">
        <authorList>
            <person name="Corre E."/>
            <person name="Pelletier E."/>
            <person name="Niang G."/>
            <person name="Scheremetjew M."/>
            <person name="Finn R."/>
            <person name="Kale V."/>
            <person name="Holt S."/>
            <person name="Cochrane G."/>
            <person name="Meng A."/>
            <person name="Brown T."/>
            <person name="Cohen L."/>
        </authorList>
    </citation>
    <scope>NUCLEOTIDE SEQUENCE</scope>
    <source>
        <strain evidence="2">NIES-381</strain>
    </source>
</reference>
<evidence type="ECO:0000256" key="1">
    <source>
        <dbReference type="SAM" id="MobiDB-lite"/>
    </source>
</evidence>
<organism evidence="2">
    <name type="scientific">Eutreptiella gymnastica</name>
    <dbReference type="NCBI Taxonomy" id="73025"/>
    <lineage>
        <taxon>Eukaryota</taxon>
        <taxon>Discoba</taxon>
        <taxon>Euglenozoa</taxon>
        <taxon>Euglenida</taxon>
        <taxon>Spirocuta</taxon>
        <taxon>Euglenophyceae</taxon>
        <taxon>Eutreptiales</taxon>
        <taxon>Eutreptiaceae</taxon>
        <taxon>Eutreptiella</taxon>
    </lineage>
</organism>
<feature type="region of interest" description="Disordered" evidence="1">
    <location>
        <begin position="1"/>
        <end position="25"/>
    </location>
</feature>
<evidence type="ECO:0000313" key="2">
    <source>
        <dbReference type="EMBL" id="CAD9015449.1"/>
    </source>
</evidence>
<name>A0A7S1IL94_9EUGL</name>
<proteinExistence type="predicted"/>
<gene>
    <name evidence="2" type="ORF">EGYM00392_LOCUS26557</name>
</gene>
<dbReference type="AlphaFoldDB" id="A0A7S1IL94"/>